<proteinExistence type="predicted"/>
<organism evidence="1 2">
    <name type="scientific">Puccinia triticina</name>
    <dbReference type="NCBI Taxonomy" id="208348"/>
    <lineage>
        <taxon>Eukaryota</taxon>
        <taxon>Fungi</taxon>
        <taxon>Dikarya</taxon>
        <taxon>Basidiomycota</taxon>
        <taxon>Pucciniomycotina</taxon>
        <taxon>Pucciniomycetes</taxon>
        <taxon>Pucciniales</taxon>
        <taxon>Pucciniaceae</taxon>
        <taxon>Puccinia</taxon>
    </lineage>
</organism>
<reference evidence="1" key="1">
    <citation type="submission" date="2022-10" db="EMBL/GenBank/DDBJ databases">
        <title>Puccinia triticina Genome sequencing and assembly.</title>
        <authorList>
            <person name="Li C."/>
        </authorList>
    </citation>
    <scope>NUCLEOTIDE SEQUENCE</scope>
    <source>
        <strain evidence="1">Pt15</strain>
    </source>
</reference>
<keyword evidence="2" id="KW-1185">Reference proteome</keyword>
<dbReference type="GeneID" id="77804652"/>
<dbReference type="EMBL" id="CP110436">
    <property type="protein sequence ID" value="WAQ92194.1"/>
    <property type="molecule type" value="Genomic_DNA"/>
</dbReference>
<gene>
    <name evidence="1" type="ORF">PtA15_16A100</name>
</gene>
<name>A0ABY7D3K5_9BASI</name>
<protein>
    <submittedName>
        <fullName evidence="1">Uncharacterized protein</fullName>
    </submittedName>
</protein>
<evidence type="ECO:0000313" key="1">
    <source>
        <dbReference type="EMBL" id="WAQ92194.1"/>
    </source>
</evidence>
<dbReference type="Proteomes" id="UP001164743">
    <property type="component" value="Chromosome 16A"/>
</dbReference>
<evidence type="ECO:0000313" key="2">
    <source>
        <dbReference type="Proteomes" id="UP001164743"/>
    </source>
</evidence>
<dbReference type="RefSeq" id="XP_053027749.1">
    <property type="nucleotide sequence ID" value="XM_053163757.1"/>
</dbReference>
<sequence>MTSLNLNPKKFLKAFLTNYHTNVKICHALWRSPEGWQLTREILNEIGKKVVENGHKGSFITVSFPCTVLDQ</sequence>
<accession>A0ABY7D3K5</accession>